<dbReference type="AlphaFoldDB" id="A0A026W400"/>
<reference evidence="1 2" key="1">
    <citation type="journal article" date="2014" name="Curr. Biol.">
        <title>The genome of the clonal raider ant Cerapachys biroi.</title>
        <authorList>
            <person name="Oxley P.R."/>
            <person name="Ji L."/>
            <person name="Fetter-Pruneda I."/>
            <person name="McKenzie S.K."/>
            <person name="Li C."/>
            <person name="Hu H."/>
            <person name="Zhang G."/>
            <person name="Kronauer D.J."/>
        </authorList>
    </citation>
    <scope>NUCLEOTIDE SEQUENCE [LARGE SCALE GENOMIC DNA]</scope>
</reference>
<dbReference type="EMBL" id="KK107461">
    <property type="protein sequence ID" value="EZA50331.1"/>
    <property type="molecule type" value="Genomic_DNA"/>
</dbReference>
<keyword evidence="2" id="KW-1185">Reference proteome</keyword>
<evidence type="ECO:0008006" key="3">
    <source>
        <dbReference type="Google" id="ProtNLM"/>
    </source>
</evidence>
<dbReference type="OMA" id="SHQDEAC"/>
<dbReference type="Proteomes" id="UP000053097">
    <property type="component" value="Unassembled WGS sequence"/>
</dbReference>
<organism evidence="1 2">
    <name type="scientific">Ooceraea biroi</name>
    <name type="common">Clonal raider ant</name>
    <name type="synonym">Cerapachys biroi</name>
    <dbReference type="NCBI Taxonomy" id="2015173"/>
    <lineage>
        <taxon>Eukaryota</taxon>
        <taxon>Metazoa</taxon>
        <taxon>Ecdysozoa</taxon>
        <taxon>Arthropoda</taxon>
        <taxon>Hexapoda</taxon>
        <taxon>Insecta</taxon>
        <taxon>Pterygota</taxon>
        <taxon>Neoptera</taxon>
        <taxon>Endopterygota</taxon>
        <taxon>Hymenoptera</taxon>
        <taxon>Apocrita</taxon>
        <taxon>Aculeata</taxon>
        <taxon>Formicoidea</taxon>
        <taxon>Formicidae</taxon>
        <taxon>Dorylinae</taxon>
        <taxon>Ooceraea</taxon>
    </lineage>
</organism>
<proteinExistence type="predicted"/>
<evidence type="ECO:0000313" key="1">
    <source>
        <dbReference type="EMBL" id="EZA50331.1"/>
    </source>
</evidence>
<sequence length="232" mass="27980">MLGVDSRTPGYLVREELQRDKLRGRAGKRAWGFERRLEERRGSELARKCWVELKERARKGREGKEWEGERRKHFDERGVDMEELERKRKQGGVGYEELEKEEKKRKREERWERIIGSKYNRWYKVVKGEGLPEYLKKGWKRIARFRLGNEVRDGNYWEEEEKRRCRLCGVKKESWEHVWEECRNWKVGGGSWQDAVCWVLGQEGEGEWWMREIEEERGNGGKGGGEVERICE</sequence>
<protein>
    <recommendedName>
        <fullName evidence="3">Reverse transcriptase zinc-binding domain-containing protein</fullName>
    </recommendedName>
</protein>
<dbReference type="OrthoDB" id="7694702at2759"/>
<evidence type="ECO:0000313" key="2">
    <source>
        <dbReference type="Proteomes" id="UP000053097"/>
    </source>
</evidence>
<name>A0A026W400_OOCBI</name>
<accession>A0A026W400</accession>
<gene>
    <name evidence="1" type="ORF">X777_11275</name>
</gene>